<dbReference type="SUPFAM" id="SSF46785">
    <property type="entry name" value="Winged helix' DNA-binding domain"/>
    <property type="match status" value="1"/>
</dbReference>
<dbReference type="GO" id="GO:0006351">
    <property type="term" value="P:DNA-templated transcription"/>
    <property type="evidence" value="ECO:0007669"/>
    <property type="project" value="TreeGrafter"/>
</dbReference>
<gene>
    <name evidence="6" type="ORF">HJO_03080</name>
</gene>
<dbReference type="PANTHER" id="PTHR30537">
    <property type="entry name" value="HTH-TYPE TRANSCRIPTIONAL REGULATOR"/>
    <property type="match status" value="1"/>
</dbReference>
<evidence type="ECO:0000256" key="4">
    <source>
        <dbReference type="ARBA" id="ARBA00023163"/>
    </source>
</evidence>
<keyword evidence="4" id="KW-0804">Transcription</keyword>
<dbReference type="GO" id="GO:0043565">
    <property type="term" value="F:sequence-specific DNA binding"/>
    <property type="evidence" value="ECO:0007669"/>
    <property type="project" value="TreeGrafter"/>
</dbReference>
<protein>
    <submittedName>
        <fullName evidence="6">LysR family transcriptional regulator</fullName>
    </submittedName>
</protein>
<dbReference type="InterPro" id="IPR058163">
    <property type="entry name" value="LysR-type_TF_proteobact-type"/>
</dbReference>
<feature type="domain" description="HTH lysR-type" evidence="5">
    <location>
        <begin position="6"/>
        <end position="63"/>
    </location>
</feature>
<keyword evidence="3" id="KW-0238">DNA-binding</keyword>
<dbReference type="InterPro" id="IPR036390">
    <property type="entry name" value="WH_DNA-bd_sf"/>
</dbReference>
<dbReference type="STRING" id="1280950.HJO_03080"/>
<keyword evidence="7" id="KW-1185">Reference proteome</keyword>
<proteinExistence type="inferred from homology"/>
<dbReference type="PANTHER" id="PTHR30537:SF3">
    <property type="entry name" value="TRANSCRIPTIONAL REGULATORY PROTEIN"/>
    <property type="match status" value="1"/>
</dbReference>
<sequence>MLVETFDWDRIRIFRAVAELGSMSAAAEQMGGSVPTISRRISELEHAFRTELILRSTRGVDLTSAGHALLRHANLIADIVSAAHDDVAGSDKPDEGSIHIVTGDGLGPYWIAPRLADFHRLYPRITVRLTISDDVPDLLNNEADISVQCERPTRSDLIARRIGVLHYLCFASEAYLDRHGRPTALTDFGRHRCLIHGGYVRQAEKWAAEADPLRQLVAFALVTNSAAVMLADCVAGGGIAVLPSYIGETHPALVPLDLPRLAPIEFWLTYSERMRRLERGQVVLDWLKQAFAPSSAPWFRQRFVHPRSVTSGA</sequence>
<reference evidence="6 7" key="1">
    <citation type="journal article" date="2014" name="Antonie Van Leeuwenhoek">
        <title>Hyphomonas beringensis sp. nov. and Hyphomonas chukchiensis sp. nov., isolated from surface seawater of the Bering Sea and Chukchi Sea.</title>
        <authorList>
            <person name="Li C."/>
            <person name="Lai Q."/>
            <person name="Li G."/>
            <person name="Dong C."/>
            <person name="Wang J."/>
            <person name="Liao Y."/>
            <person name="Shao Z."/>
        </authorList>
    </citation>
    <scope>NUCLEOTIDE SEQUENCE [LARGE SCALE GENOMIC DNA]</scope>
    <source>
        <strain evidence="6 7">MHS-2</strain>
    </source>
</reference>
<keyword evidence="2" id="KW-0805">Transcription regulation</keyword>
<dbReference type="OrthoDB" id="7624726at2"/>
<dbReference type="PROSITE" id="PS50931">
    <property type="entry name" value="HTH_LYSR"/>
    <property type="match status" value="1"/>
</dbReference>
<accession>A0A059FUH2</accession>
<dbReference type="Pfam" id="PF00126">
    <property type="entry name" value="HTH_1"/>
    <property type="match status" value="1"/>
</dbReference>
<dbReference type="EMBL" id="ARYK01000001">
    <property type="protein sequence ID" value="KCZ94324.1"/>
    <property type="molecule type" value="Genomic_DNA"/>
</dbReference>
<dbReference type="PATRIC" id="fig|1280950.3.peg.627"/>
<dbReference type="GO" id="GO:0003700">
    <property type="term" value="F:DNA-binding transcription factor activity"/>
    <property type="evidence" value="ECO:0007669"/>
    <property type="project" value="InterPro"/>
</dbReference>
<evidence type="ECO:0000313" key="6">
    <source>
        <dbReference type="EMBL" id="KCZ94324.1"/>
    </source>
</evidence>
<dbReference type="SUPFAM" id="SSF53850">
    <property type="entry name" value="Periplasmic binding protein-like II"/>
    <property type="match status" value="1"/>
</dbReference>
<dbReference type="Gene3D" id="1.10.10.10">
    <property type="entry name" value="Winged helix-like DNA-binding domain superfamily/Winged helix DNA-binding domain"/>
    <property type="match status" value="1"/>
</dbReference>
<evidence type="ECO:0000256" key="1">
    <source>
        <dbReference type="ARBA" id="ARBA00009437"/>
    </source>
</evidence>
<dbReference type="InterPro" id="IPR000847">
    <property type="entry name" value="LysR_HTH_N"/>
</dbReference>
<dbReference type="InterPro" id="IPR036388">
    <property type="entry name" value="WH-like_DNA-bd_sf"/>
</dbReference>
<comment type="similarity">
    <text evidence="1">Belongs to the LysR transcriptional regulatory family.</text>
</comment>
<evidence type="ECO:0000313" key="7">
    <source>
        <dbReference type="Proteomes" id="UP000025171"/>
    </source>
</evidence>
<dbReference type="eggNOG" id="COG0583">
    <property type="taxonomic scope" value="Bacteria"/>
</dbReference>
<organism evidence="6 7">
    <name type="scientific">Hyphomonas johnsonii MHS-2</name>
    <dbReference type="NCBI Taxonomy" id="1280950"/>
    <lineage>
        <taxon>Bacteria</taxon>
        <taxon>Pseudomonadati</taxon>
        <taxon>Pseudomonadota</taxon>
        <taxon>Alphaproteobacteria</taxon>
        <taxon>Hyphomonadales</taxon>
        <taxon>Hyphomonadaceae</taxon>
        <taxon>Hyphomonas</taxon>
    </lineage>
</organism>
<dbReference type="RefSeq" id="WP_035613401.1">
    <property type="nucleotide sequence ID" value="NZ_ARYK01000001.1"/>
</dbReference>
<dbReference type="Gene3D" id="3.40.190.290">
    <property type="match status" value="1"/>
</dbReference>
<dbReference type="Proteomes" id="UP000025171">
    <property type="component" value="Unassembled WGS sequence"/>
</dbReference>
<name>A0A059FUH2_9PROT</name>
<dbReference type="Pfam" id="PF03466">
    <property type="entry name" value="LysR_substrate"/>
    <property type="match status" value="1"/>
</dbReference>
<comment type="caution">
    <text evidence="6">The sequence shown here is derived from an EMBL/GenBank/DDBJ whole genome shotgun (WGS) entry which is preliminary data.</text>
</comment>
<dbReference type="AlphaFoldDB" id="A0A059FUH2"/>
<evidence type="ECO:0000256" key="2">
    <source>
        <dbReference type="ARBA" id="ARBA00023015"/>
    </source>
</evidence>
<dbReference type="InterPro" id="IPR005119">
    <property type="entry name" value="LysR_subst-bd"/>
</dbReference>
<evidence type="ECO:0000256" key="3">
    <source>
        <dbReference type="ARBA" id="ARBA00023125"/>
    </source>
</evidence>
<evidence type="ECO:0000259" key="5">
    <source>
        <dbReference type="PROSITE" id="PS50931"/>
    </source>
</evidence>